<dbReference type="InterPro" id="IPR006059">
    <property type="entry name" value="SBP"/>
</dbReference>
<comment type="similarity">
    <text evidence="2">Belongs to the bacterial solute-binding protein 1 family.</text>
</comment>
<feature type="chain" id="PRO_5012297016" evidence="4">
    <location>
        <begin position="31"/>
        <end position="456"/>
    </location>
</feature>
<evidence type="ECO:0000256" key="3">
    <source>
        <dbReference type="ARBA" id="ARBA00022764"/>
    </source>
</evidence>
<keyword evidence="6" id="KW-1185">Reference proteome</keyword>
<dbReference type="RefSeq" id="WP_073009487.1">
    <property type="nucleotide sequence ID" value="NZ_FRBW01000001.1"/>
</dbReference>
<organism evidence="5 6">
    <name type="scientific">Roseibium suaedae</name>
    <dbReference type="NCBI Taxonomy" id="735517"/>
    <lineage>
        <taxon>Bacteria</taxon>
        <taxon>Pseudomonadati</taxon>
        <taxon>Pseudomonadota</taxon>
        <taxon>Alphaproteobacteria</taxon>
        <taxon>Hyphomicrobiales</taxon>
        <taxon>Stappiaceae</taxon>
        <taxon>Roseibium</taxon>
    </lineage>
</organism>
<accession>A0A1M7BUQ0</accession>
<evidence type="ECO:0000256" key="1">
    <source>
        <dbReference type="ARBA" id="ARBA00004418"/>
    </source>
</evidence>
<dbReference type="AlphaFoldDB" id="A0A1M7BUQ0"/>
<protein>
    <submittedName>
        <fullName evidence="5">Carbohydrate ABC transporter substrate-binding protein, CUT1 family</fullName>
    </submittedName>
</protein>
<dbReference type="Gene3D" id="3.40.190.10">
    <property type="entry name" value="Periplasmic binding protein-like II"/>
    <property type="match status" value="1"/>
</dbReference>
<keyword evidence="3" id="KW-0574">Periplasm</keyword>
<dbReference type="EMBL" id="FRBW01000001">
    <property type="protein sequence ID" value="SHL58309.1"/>
    <property type="molecule type" value="Genomic_DNA"/>
</dbReference>
<feature type="signal peptide" evidence="4">
    <location>
        <begin position="1"/>
        <end position="30"/>
    </location>
</feature>
<keyword evidence="4" id="KW-0732">Signal</keyword>
<dbReference type="PANTHER" id="PTHR43649:SF11">
    <property type="entry name" value="ABC TRANSPORTER SUBSTRATE-BINDING PROTEIN YESO-RELATED"/>
    <property type="match status" value="1"/>
</dbReference>
<proteinExistence type="inferred from homology"/>
<comment type="subcellular location">
    <subcellularLocation>
        <location evidence="1">Periplasm</location>
    </subcellularLocation>
</comment>
<dbReference type="SUPFAM" id="SSF53850">
    <property type="entry name" value="Periplasmic binding protein-like II"/>
    <property type="match status" value="1"/>
</dbReference>
<evidence type="ECO:0000256" key="4">
    <source>
        <dbReference type="SAM" id="SignalP"/>
    </source>
</evidence>
<dbReference type="Proteomes" id="UP000186002">
    <property type="component" value="Unassembled WGS sequence"/>
</dbReference>
<evidence type="ECO:0000313" key="6">
    <source>
        <dbReference type="Proteomes" id="UP000186002"/>
    </source>
</evidence>
<dbReference type="GO" id="GO:0042597">
    <property type="term" value="C:periplasmic space"/>
    <property type="evidence" value="ECO:0007669"/>
    <property type="project" value="UniProtKB-SubCell"/>
</dbReference>
<gene>
    <name evidence="5" type="ORF">SAMN05444272_0965</name>
</gene>
<name>A0A1M7BUQ0_9HYPH</name>
<dbReference type="Pfam" id="PF01547">
    <property type="entry name" value="SBP_bac_1"/>
    <property type="match status" value="1"/>
</dbReference>
<dbReference type="PANTHER" id="PTHR43649">
    <property type="entry name" value="ARABINOSE-BINDING PROTEIN-RELATED"/>
    <property type="match status" value="1"/>
</dbReference>
<evidence type="ECO:0000313" key="5">
    <source>
        <dbReference type="EMBL" id="SHL58309.1"/>
    </source>
</evidence>
<evidence type="ECO:0000256" key="2">
    <source>
        <dbReference type="ARBA" id="ARBA00008520"/>
    </source>
</evidence>
<sequence>MTILSAKLRQSTAAAVLALTATAVSGAALAKDLTITVWSGGTNETESYRIENIAIAADLLEREYALRGEELNIKVEGKYDFAGWAEFKQAVTLAAEAGTAPNIVVSSHLDLAPWSQAGLIVPIEDYVDLDAWPLNDIYENLIDITSYNGQVVGLPQDAESRPFFFWRETYKKIGYTDEQLDELPAKIQSGEYTLKNVFEDAKKAVDMEIVEKGYGFYPRPSNGPDYAQFYQSFGGTLMDKDSGKLVLDKKAMTEFYQFFVDCVNAGLTRKNHLGTDWNQWYNEVATGKAATWHGGTWHYARYTGKEGLSDFFGNIQFSLIPAGNAEGHANTITQPLAYMITKQNDEEAVEVAAQLVKIASEPRLNSYHAIKSSHLGISRQQSNVEFYANDRWAAEATERLLPFANAQPNHLKYGQFSELMYKGLETAWTGTKSAEDAVAEVEVEMKAALGDDLIVR</sequence>
<dbReference type="InterPro" id="IPR050490">
    <property type="entry name" value="Bact_solute-bd_prot1"/>
</dbReference>
<dbReference type="STRING" id="735517.SAMN05444272_0965"/>
<reference evidence="5 6" key="1">
    <citation type="submission" date="2016-11" db="EMBL/GenBank/DDBJ databases">
        <authorList>
            <person name="Jaros S."/>
            <person name="Januszkiewicz K."/>
            <person name="Wedrychowicz H."/>
        </authorList>
    </citation>
    <scope>NUCLEOTIDE SEQUENCE [LARGE SCALE GENOMIC DNA]</scope>
    <source>
        <strain evidence="5 6">DSM 22153</strain>
    </source>
</reference>
<dbReference type="OrthoDB" id="6431346at2"/>